<dbReference type="SMART" id="SM00563">
    <property type="entry name" value="PlsC"/>
    <property type="match status" value="1"/>
</dbReference>
<dbReference type="Pfam" id="PF01553">
    <property type="entry name" value="Acyltransferase"/>
    <property type="match status" value="1"/>
</dbReference>
<reference evidence="7 8" key="1">
    <citation type="journal article" date="2023" name="Elife">
        <title>Identification of key yeast species and microbe-microbe interactions impacting larval growth of Drosophila in the wild.</title>
        <authorList>
            <person name="Mure A."/>
            <person name="Sugiura Y."/>
            <person name="Maeda R."/>
            <person name="Honda K."/>
            <person name="Sakurai N."/>
            <person name="Takahashi Y."/>
            <person name="Watada M."/>
            <person name="Katoh T."/>
            <person name="Gotoh A."/>
            <person name="Gotoh Y."/>
            <person name="Taniguchi I."/>
            <person name="Nakamura K."/>
            <person name="Hayashi T."/>
            <person name="Katayama T."/>
            <person name="Uemura T."/>
            <person name="Hattori Y."/>
        </authorList>
    </citation>
    <scope>NUCLEOTIDE SEQUENCE [LARGE SCALE GENOMIC DNA]</scope>
    <source>
        <strain evidence="7 8">SC-9</strain>
    </source>
</reference>
<evidence type="ECO:0000256" key="4">
    <source>
        <dbReference type="SAM" id="MobiDB-lite"/>
    </source>
</evidence>
<dbReference type="GeneID" id="90073352"/>
<sequence length="459" mass="52128">MLSEVSEPSDSVKSSTKCQATETLTKKVKGPGPSSDLTSSHKKTKKQWLIYSLQIIRVVFMVITFLLSAISIVITQLVFKWAFHYQFNIKQGVFALTKKHFVVLITAIMNAVCPSRIRVTGELSSMPKGTFTIINGELHSALIPRSTVIANHQIYTDWAFLWWVAYSANLGDSVYIILKDSLKKIPILGYGMENFKFIFLSRKWEKDQQTLRTSLKRLSFLNTVGTTNDYKNDIDVQQIDGNAGGDKLKWPFCLILFPEGTNMSPSRREVSDKYCAKLGIPKLQNVLLPRATGLRESLKLLKKSCDVVYDVTIGYSGVKKDEYGESNYTLGNVFIRGKAPKITDMYFRAIRLDEVPLGSDDLSEVDEARSLKDFEKWLFDLWYSKDVLMNTYYKYGTFTPDLVVTGESDSKQYNINSKYEVAIAPLKPRSHWEFLQVFAVPASILLIGRLLIKFIVSLI</sequence>
<keyword evidence="5" id="KW-0812">Transmembrane</keyword>
<evidence type="ECO:0000256" key="3">
    <source>
        <dbReference type="ARBA" id="ARBA00023315"/>
    </source>
</evidence>
<gene>
    <name evidence="7" type="ORF">DASC09_026980</name>
</gene>
<dbReference type="EMBL" id="BTFZ01000006">
    <property type="protein sequence ID" value="GMM35373.1"/>
    <property type="molecule type" value="Genomic_DNA"/>
</dbReference>
<evidence type="ECO:0000256" key="1">
    <source>
        <dbReference type="ARBA" id="ARBA00008655"/>
    </source>
</evidence>
<keyword evidence="5" id="KW-1133">Transmembrane helix</keyword>
<feature type="compositionally biased region" description="Polar residues" evidence="4">
    <location>
        <begin position="1"/>
        <end position="23"/>
    </location>
</feature>
<organism evidence="7 8">
    <name type="scientific">Saccharomycopsis crataegensis</name>
    <dbReference type="NCBI Taxonomy" id="43959"/>
    <lineage>
        <taxon>Eukaryota</taxon>
        <taxon>Fungi</taxon>
        <taxon>Dikarya</taxon>
        <taxon>Ascomycota</taxon>
        <taxon>Saccharomycotina</taxon>
        <taxon>Saccharomycetes</taxon>
        <taxon>Saccharomycopsidaceae</taxon>
        <taxon>Saccharomycopsis</taxon>
    </lineage>
</organism>
<keyword evidence="3 7" id="KW-0012">Acyltransferase</keyword>
<keyword evidence="5" id="KW-0472">Membrane</keyword>
<dbReference type="GO" id="GO:0036149">
    <property type="term" value="P:phosphatidylinositol acyl-chain remodeling"/>
    <property type="evidence" value="ECO:0007669"/>
    <property type="project" value="TreeGrafter"/>
</dbReference>
<comment type="caution">
    <text evidence="7">The sequence shown here is derived from an EMBL/GenBank/DDBJ whole genome shotgun (WGS) entry which is preliminary data.</text>
</comment>
<feature type="region of interest" description="Disordered" evidence="4">
    <location>
        <begin position="1"/>
        <end position="40"/>
    </location>
</feature>
<keyword evidence="8" id="KW-1185">Reference proteome</keyword>
<dbReference type="PANTHER" id="PTHR10983">
    <property type="entry name" value="1-ACYLGLYCEROL-3-PHOSPHATE ACYLTRANSFERASE-RELATED"/>
    <property type="match status" value="1"/>
</dbReference>
<dbReference type="SUPFAM" id="SSF69593">
    <property type="entry name" value="Glycerol-3-phosphate (1)-acyltransferase"/>
    <property type="match status" value="1"/>
</dbReference>
<feature type="transmembrane region" description="Helical" evidence="5">
    <location>
        <begin position="55"/>
        <end position="79"/>
    </location>
</feature>
<evidence type="ECO:0000313" key="8">
    <source>
        <dbReference type="Proteomes" id="UP001360560"/>
    </source>
</evidence>
<evidence type="ECO:0000313" key="7">
    <source>
        <dbReference type="EMBL" id="GMM35373.1"/>
    </source>
</evidence>
<accession>A0AAV5QKI6</accession>
<protein>
    <submittedName>
        <fullName evidence="7">Acyltransferase</fullName>
    </submittedName>
</protein>
<dbReference type="Proteomes" id="UP001360560">
    <property type="component" value="Unassembled WGS sequence"/>
</dbReference>
<evidence type="ECO:0000256" key="5">
    <source>
        <dbReference type="SAM" id="Phobius"/>
    </source>
</evidence>
<dbReference type="RefSeq" id="XP_064852373.1">
    <property type="nucleotide sequence ID" value="XM_064996301.1"/>
</dbReference>
<dbReference type="CDD" id="cd07990">
    <property type="entry name" value="LPLAT_LCLAT1-like"/>
    <property type="match status" value="1"/>
</dbReference>
<dbReference type="GO" id="GO:0005783">
    <property type="term" value="C:endoplasmic reticulum"/>
    <property type="evidence" value="ECO:0007669"/>
    <property type="project" value="TreeGrafter"/>
</dbReference>
<dbReference type="GO" id="GO:0016746">
    <property type="term" value="F:acyltransferase activity"/>
    <property type="evidence" value="ECO:0007669"/>
    <property type="project" value="UniProtKB-KW"/>
</dbReference>
<proteinExistence type="inferred from homology"/>
<evidence type="ECO:0000259" key="6">
    <source>
        <dbReference type="SMART" id="SM00563"/>
    </source>
</evidence>
<evidence type="ECO:0000256" key="2">
    <source>
        <dbReference type="ARBA" id="ARBA00022679"/>
    </source>
</evidence>
<keyword evidence="2" id="KW-0808">Transferase</keyword>
<name>A0AAV5QKI6_9ASCO</name>
<comment type="similarity">
    <text evidence="1">Belongs to the 1-acyl-sn-glycerol-3-phosphate acyltransferase family.</text>
</comment>
<dbReference type="InterPro" id="IPR032098">
    <property type="entry name" value="Acyltransf_C"/>
</dbReference>
<dbReference type="Pfam" id="PF16076">
    <property type="entry name" value="Acyltransf_C"/>
    <property type="match status" value="1"/>
</dbReference>
<dbReference type="PANTHER" id="PTHR10983:SF16">
    <property type="entry name" value="LYSOCARDIOLIPIN ACYLTRANSFERASE 1"/>
    <property type="match status" value="1"/>
</dbReference>
<feature type="domain" description="Phospholipid/glycerol acyltransferase" evidence="6">
    <location>
        <begin position="146"/>
        <end position="295"/>
    </location>
</feature>
<dbReference type="AlphaFoldDB" id="A0AAV5QKI6"/>
<dbReference type="InterPro" id="IPR002123">
    <property type="entry name" value="Plipid/glycerol_acylTrfase"/>
</dbReference>